<dbReference type="InterPro" id="IPR001680">
    <property type="entry name" value="WD40_rpt"/>
</dbReference>
<sequence length="330" mass="36723">QMISSVLLQSDFGEHYPEEIDGTLNIQGEIATCCKFNRWGSLVAVGCQIGHVYIVDFLTRGVVKKIPAHVGPVSNLSWSRDGRSILSASVDMTCSVLDVLSGHSTRQLLLFDRIVSAQFNPRDDKQFLVLTLGGRPSLESTSPDVESKQLSISHRRMKDDAVSCVAFDRRGKYVICGTSLGQILVYEVKTQKLKSIVHQSNEWQVNKIVVPRRGCTILTNSQDRAVRRFDLDELVSAGRKGKKVEPVQKLSDIIDRTAWKTVCCSRDGEFICGATTEAYSLYIWDRPSGELITMLQLQELKGEALQDAQWHPTKAVILSIGNGIVSVWAR</sequence>
<dbReference type="Pfam" id="PF00400">
    <property type="entry name" value="WD40"/>
    <property type="match status" value="2"/>
</dbReference>
<evidence type="ECO:0000256" key="1">
    <source>
        <dbReference type="ARBA" id="ARBA00004123"/>
    </source>
</evidence>
<evidence type="ECO:0000313" key="7">
    <source>
        <dbReference type="Proteomes" id="UP001328107"/>
    </source>
</evidence>
<organism evidence="6 7">
    <name type="scientific">Pristionchus mayeri</name>
    <dbReference type="NCBI Taxonomy" id="1317129"/>
    <lineage>
        <taxon>Eukaryota</taxon>
        <taxon>Metazoa</taxon>
        <taxon>Ecdysozoa</taxon>
        <taxon>Nematoda</taxon>
        <taxon>Chromadorea</taxon>
        <taxon>Rhabditida</taxon>
        <taxon>Rhabditina</taxon>
        <taxon>Diplogasteromorpha</taxon>
        <taxon>Diplogasteroidea</taxon>
        <taxon>Neodiplogasteridae</taxon>
        <taxon>Pristionchus</taxon>
    </lineage>
</organism>
<comment type="subcellular location">
    <subcellularLocation>
        <location evidence="1">Nucleus</location>
    </subcellularLocation>
</comment>
<dbReference type="PANTHER" id="PTHR44040:SF1">
    <property type="entry name" value="RETINOBLASTOMA-BINDING PROTEIN 5"/>
    <property type="match status" value="1"/>
</dbReference>
<name>A0AAN4ZDN3_9BILA</name>
<dbReference type="PROSITE" id="PS50082">
    <property type="entry name" value="WD_REPEATS_2"/>
    <property type="match status" value="1"/>
</dbReference>
<dbReference type="PANTHER" id="PTHR44040">
    <property type="entry name" value="RETINOBLASTOMA-BINDING PROTEIN 5"/>
    <property type="match status" value="1"/>
</dbReference>
<dbReference type="InterPro" id="IPR036322">
    <property type="entry name" value="WD40_repeat_dom_sf"/>
</dbReference>
<evidence type="ECO:0000256" key="5">
    <source>
        <dbReference type="PROSITE-ProRule" id="PRU00221"/>
    </source>
</evidence>
<evidence type="ECO:0000313" key="6">
    <source>
        <dbReference type="EMBL" id="GMR38866.1"/>
    </source>
</evidence>
<dbReference type="InterPro" id="IPR015943">
    <property type="entry name" value="WD40/YVTN_repeat-like_dom_sf"/>
</dbReference>
<comment type="caution">
    <text evidence="6">The sequence shown here is derived from an EMBL/GenBank/DDBJ whole genome shotgun (WGS) entry which is preliminary data.</text>
</comment>
<evidence type="ECO:0000256" key="3">
    <source>
        <dbReference type="ARBA" id="ARBA00022737"/>
    </source>
</evidence>
<accession>A0AAN4ZDN3</accession>
<dbReference type="Gene3D" id="2.130.10.10">
    <property type="entry name" value="YVTN repeat-like/Quinoprotein amine dehydrogenase"/>
    <property type="match status" value="1"/>
</dbReference>
<evidence type="ECO:0000256" key="4">
    <source>
        <dbReference type="ARBA" id="ARBA00023242"/>
    </source>
</evidence>
<reference evidence="7" key="1">
    <citation type="submission" date="2022-10" db="EMBL/GenBank/DDBJ databases">
        <title>Genome assembly of Pristionchus species.</title>
        <authorList>
            <person name="Yoshida K."/>
            <person name="Sommer R.J."/>
        </authorList>
    </citation>
    <scope>NUCLEOTIDE SEQUENCE [LARGE SCALE GENOMIC DNA]</scope>
    <source>
        <strain evidence="7">RS5460</strain>
    </source>
</reference>
<dbReference type="AlphaFoldDB" id="A0AAN4ZDN3"/>
<proteinExistence type="predicted"/>
<evidence type="ECO:0008006" key="8">
    <source>
        <dbReference type="Google" id="ProtNLM"/>
    </source>
</evidence>
<dbReference type="GO" id="GO:0048188">
    <property type="term" value="C:Set1C/COMPASS complex"/>
    <property type="evidence" value="ECO:0007669"/>
    <property type="project" value="InterPro"/>
</dbReference>
<dbReference type="InterPro" id="IPR037850">
    <property type="entry name" value="RBBP5/Swd1"/>
</dbReference>
<keyword evidence="2 5" id="KW-0853">WD repeat</keyword>
<dbReference type="SMART" id="SM00320">
    <property type="entry name" value="WD40"/>
    <property type="match status" value="6"/>
</dbReference>
<keyword evidence="4" id="KW-0539">Nucleus</keyword>
<evidence type="ECO:0000256" key="2">
    <source>
        <dbReference type="ARBA" id="ARBA00022574"/>
    </source>
</evidence>
<dbReference type="Proteomes" id="UP001328107">
    <property type="component" value="Unassembled WGS sequence"/>
</dbReference>
<dbReference type="SUPFAM" id="SSF50978">
    <property type="entry name" value="WD40 repeat-like"/>
    <property type="match status" value="1"/>
</dbReference>
<gene>
    <name evidence="6" type="ORF">PMAYCL1PPCAC_09061</name>
</gene>
<feature type="non-terminal residue" evidence="6">
    <location>
        <position position="1"/>
    </location>
</feature>
<protein>
    <recommendedName>
        <fullName evidence="8">WD40 domain-containing protein</fullName>
    </recommendedName>
</protein>
<feature type="repeat" description="WD" evidence="5">
    <location>
        <begin position="66"/>
        <end position="107"/>
    </location>
</feature>
<feature type="non-terminal residue" evidence="6">
    <location>
        <position position="330"/>
    </location>
</feature>
<keyword evidence="3" id="KW-0677">Repeat</keyword>
<keyword evidence="7" id="KW-1185">Reference proteome</keyword>
<dbReference type="EMBL" id="BTRK01000002">
    <property type="protein sequence ID" value="GMR38866.1"/>
    <property type="molecule type" value="Genomic_DNA"/>
</dbReference>